<reference evidence="2 3" key="1">
    <citation type="journal article" date="2024" name="bioRxiv">
        <title>A reference genome for Trichogramma kaykai: A tiny desert-dwelling parasitoid wasp with competing sex-ratio distorters.</title>
        <authorList>
            <person name="Culotta J."/>
            <person name="Lindsey A.R."/>
        </authorList>
    </citation>
    <scope>NUCLEOTIDE SEQUENCE [LARGE SCALE GENOMIC DNA]</scope>
    <source>
        <strain evidence="2 3">KSX58</strain>
    </source>
</reference>
<accession>A0ABD2WAM2</accession>
<dbReference type="Proteomes" id="UP001627154">
    <property type="component" value="Unassembled WGS sequence"/>
</dbReference>
<comment type="caution">
    <text evidence="2">The sequence shown here is derived from an EMBL/GenBank/DDBJ whole genome shotgun (WGS) entry which is preliminary data.</text>
</comment>
<evidence type="ECO:0000256" key="1">
    <source>
        <dbReference type="SAM" id="Coils"/>
    </source>
</evidence>
<dbReference type="EMBL" id="JBJJXI010000122">
    <property type="protein sequence ID" value="KAL3390008.1"/>
    <property type="molecule type" value="Genomic_DNA"/>
</dbReference>
<evidence type="ECO:0000313" key="3">
    <source>
        <dbReference type="Proteomes" id="UP001627154"/>
    </source>
</evidence>
<feature type="coiled-coil region" evidence="1">
    <location>
        <begin position="51"/>
        <end position="85"/>
    </location>
</feature>
<organism evidence="2 3">
    <name type="scientific">Trichogramma kaykai</name>
    <dbReference type="NCBI Taxonomy" id="54128"/>
    <lineage>
        <taxon>Eukaryota</taxon>
        <taxon>Metazoa</taxon>
        <taxon>Ecdysozoa</taxon>
        <taxon>Arthropoda</taxon>
        <taxon>Hexapoda</taxon>
        <taxon>Insecta</taxon>
        <taxon>Pterygota</taxon>
        <taxon>Neoptera</taxon>
        <taxon>Endopterygota</taxon>
        <taxon>Hymenoptera</taxon>
        <taxon>Apocrita</taxon>
        <taxon>Proctotrupomorpha</taxon>
        <taxon>Chalcidoidea</taxon>
        <taxon>Trichogrammatidae</taxon>
        <taxon>Trichogramma</taxon>
    </lineage>
</organism>
<evidence type="ECO:0000313" key="2">
    <source>
        <dbReference type="EMBL" id="KAL3390008.1"/>
    </source>
</evidence>
<sequence length="134" mass="15263">MSSLHQNNTTVSPKADDSDCTAPSWFLGLYQNIMAHLDRVVDRLDNIVKTQHKHEEAIAQNARNIEELSRRLSASEHAFASFEERNATTKETSTTAPVPASTVTEDCHDDCEVRAYWLYWTHVTLPTSSMYLRH</sequence>
<proteinExistence type="predicted"/>
<evidence type="ECO:0008006" key="4">
    <source>
        <dbReference type="Google" id="ProtNLM"/>
    </source>
</evidence>
<gene>
    <name evidence="2" type="ORF">TKK_015351</name>
</gene>
<dbReference type="AlphaFoldDB" id="A0ABD2WAM2"/>
<keyword evidence="3" id="KW-1185">Reference proteome</keyword>
<keyword evidence="1" id="KW-0175">Coiled coil</keyword>
<name>A0ABD2WAM2_9HYME</name>
<protein>
    <recommendedName>
        <fullName evidence="4">Syntaxin N-terminal domain-containing protein</fullName>
    </recommendedName>
</protein>